<feature type="compositionally biased region" description="Polar residues" evidence="1">
    <location>
        <begin position="28"/>
        <end position="41"/>
    </location>
</feature>
<dbReference type="GeneID" id="34572190"/>
<keyword evidence="3" id="KW-1185">Reference proteome</keyword>
<sequence length="137" mass="14772">MGCLFSTASQEPDDYATGDGSLAYRSGQRAQPSYQTRSSGVSPPCPVLVKLQPARKELMTASLPQGYAPQMIPPNRGNIPGAGLDPNKGDDNAMDNWMATTQVQPMETLEEHAVKVPRNGMKLKLGLPECQDSKHMA</sequence>
<organism evidence="2 3">
    <name type="scientific">Penicillium arizonense</name>
    <dbReference type="NCBI Taxonomy" id="1835702"/>
    <lineage>
        <taxon>Eukaryota</taxon>
        <taxon>Fungi</taxon>
        <taxon>Dikarya</taxon>
        <taxon>Ascomycota</taxon>
        <taxon>Pezizomycotina</taxon>
        <taxon>Eurotiomycetes</taxon>
        <taxon>Eurotiomycetidae</taxon>
        <taxon>Eurotiales</taxon>
        <taxon>Aspergillaceae</taxon>
        <taxon>Penicillium</taxon>
    </lineage>
</organism>
<dbReference type="AlphaFoldDB" id="A0A1F5LUW4"/>
<evidence type="ECO:0000313" key="2">
    <source>
        <dbReference type="EMBL" id="OGE56977.1"/>
    </source>
</evidence>
<accession>A0A1F5LUW4</accession>
<dbReference type="Proteomes" id="UP000177622">
    <property type="component" value="Unassembled WGS sequence"/>
</dbReference>
<proteinExistence type="predicted"/>
<evidence type="ECO:0000256" key="1">
    <source>
        <dbReference type="SAM" id="MobiDB-lite"/>
    </source>
</evidence>
<gene>
    <name evidence="2" type="ORF">PENARI_c002G04668</name>
</gene>
<evidence type="ECO:0000313" key="3">
    <source>
        <dbReference type="Proteomes" id="UP000177622"/>
    </source>
</evidence>
<reference evidence="2 3" key="1">
    <citation type="journal article" date="2016" name="Sci. Rep.">
        <title>Penicillium arizonense, a new, genome sequenced fungal species, reveals a high chemical diversity in secreted metabolites.</title>
        <authorList>
            <person name="Grijseels S."/>
            <person name="Nielsen J.C."/>
            <person name="Randelovic M."/>
            <person name="Nielsen J."/>
            <person name="Nielsen K.F."/>
            <person name="Workman M."/>
            <person name="Frisvad J.C."/>
        </authorList>
    </citation>
    <scope>NUCLEOTIDE SEQUENCE [LARGE SCALE GENOMIC DNA]</scope>
    <source>
        <strain evidence="2 3">CBS 141311</strain>
    </source>
</reference>
<feature type="region of interest" description="Disordered" evidence="1">
    <location>
        <begin position="1"/>
        <end position="45"/>
    </location>
</feature>
<feature type="compositionally biased region" description="Polar residues" evidence="1">
    <location>
        <begin position="1"/>
        <end position="10"/>
    </location>
</feature>
<dbReference type="EMBL" id="LXJU01000002">
    <property type="protein sequence ID" value="OGE56977.1"/>
    <property type="molecule type" value="Genomic_DNA"/>
</dbReference>
<protein>
    <submittedName>
        <fullName evidence="2">Uncharacterized protein</fullName>
    </submittedName>
</protein>
<comment type="caution">
    <text evidence="2">The sequence shown here is derived from an EMBL/GenBank/DDBJ whole genome shotgun (WGS) entry which is preliminary data.</text>
</comment>
<dbReference type="OrthoDB" id="10366766at2759"/>
<dbReference type="RefSeq" id="XP_022492404.1">
    <property type="nucleotide sequence ID" value="XM_022627456.1"/>
</dbReference>
<name>A0A1F5LUW4_PENAI</name>
<feature type="region of interest" description="Disordered" evidence="1">
    <location>
        <begin position="65"/>
        <end position="95"/>
    </location>
</feature>